<evidence type="ECO:0000313" key="2">
    <source>
        <dbReference type="Proteomes" id="UP001249851"/>
    </source>
</evidence>
<name>A0AAD9R0Y7_ACRCE</name>
<gene>
    <name evidence="1" type="ORF">P5673_004453</name>
</gene>
<reference evidence="1" key="1">
    <citation type="journal article" date="2023" name="G3 (Bethesda)">
        <title>Whole genome assembly and annotation of the endangered Caribbean coral Acropora cervicornis.</title>
        <authorList>
            <person name="Selwyn J.D."/>
            <person name="Vollmer S.V."/>
        </authorList>
    </citation>
    <scope>NUCLEOTIDE SEQUENCE</scope>
    <source>
        <strain evidence="1">K2</strain>
    </source>
</reference>
<evidence type="ECO:0000313" key="1">
    <source>
        <dbReference type="EMBL" id="KAK2570760.1"/>
    </source>
</evidence>
<dbReference type="AlphaFoldDB" id="A0AAD9R0Y7"/>
<proteinExistence type="predicted"/>
<dbReference type="EMBL" id="JARQWQ010000007">
    <property type="protein sequence ID" value="KAK2570760.1"/>
    <property type="molecule type" value="Genomic_DNA"/>
</dbReference>
<protein>
    <submittedName>
        <fullName evidence="1">Uncharacterized protein</fullName>
    </submittedName>
</protein>
<sequence length="126" mass="14363">MAMGKTFCVCEESLLTNSNTEVFKTAEKSVIVGANTRESLTLKVFDSNFRMTDYQLMTLLKRADLESHGYKKEITTEMVKEPGIAKPLYRKTHFYFKIVNCSRLQEITQELQTLLPGKDSPCLLAD</sequence>
<reference evidence="1" key="2">
    <citation type="journal article" date="2023" name="Science">
        <title>Genomic signatures of disease resistance in endangered staghorn corals.</title>
        <authorList>
            <person name="Vollmer S.V."/>
            <person name="Selwyn J.D."/>
            <person name="Despard B.A."/>
            <person name="Roesel C.L."/>
        </authorList>
    </citation>
    <scope>NUCLEOTIDE SEQUENCE</scope>
    <source>
        <strain evidence="1">K2</strain>
    </source>
</reference>
<comment type="caution">
    <text evidence="1">The sequence shown here is derived from an EMBL/GenBank/DDBJ whole genome shotgun (WGS) entry which is preliminary data.</text>
</comment>
<keyword evidence="2" id="KW-1185">Reference proteome</keyword>
<dbReference type="Proteomes" id="UP001249851">
    <property type="component" value="Unassembled WGS sequence"/>
</dbReference>
<accession>A0AAD9R0Y7</accession>
<organism evidence="1 2">
    <name type="scientific">Acropora cervicornis</name>
    <name type="common">Staghorn coral</name>
    <dbReference type="NCBI Taxonomy" id="6130"/>
    <lineage>
        <taxon>Eukaryota</taxon>
        <taxon>Metazoa</taxon>
        <taxon>Cnidaria</taxon>
        <taxon>Anthozoa</taxon>
        <taxon>Hexacorallia</taxon>
        <taxon>Scleractinia</taxon>
        <taxon>Astrocoeniina</taxon>
        <taxon>Acroporidae</taxon>
        <taxon>Acropora</taxon>
    </lineage>
</organism>